<keyword evidence="3" id="KW-1185">Reference proteome</keyword>
<gene>
    <name evidence="2" type="ORF">PROAA_940002</name>
</gene>
<dbReference type="EMBL" id="FLQY01000400">
    <property type="protein sequence ID" value="SBT11208.1"/>
    <property type="molecule type" value="Genomic_DNA"/>
</dbReference>
<feature type="domain" description="ABC-three component systems C-terminal" evidence="1">
    <location>
        <begin position="263"/>
        <end position="388"/>
    </location>
</feature>
<reference evidence="2 3" key="1">
    <citation type="submission" date="2016-06" db="EMBL/GenBank/DDBJ databases">
        <authorList>
            <person name="Kjaerup R.B."/>
            <person name="Dalgaard T.S."/>
            <person name="Juul-Madsen H.R."/>
        </authorList>
    </citation>
    <scope>NUCLEOTIDE SEQUENCE [LARGE SCALE GENOMIC DNA]</scope>
    <source>
        <strain evidence="2">2</strain>
    </source>
</reference>
<evidence type="ECO:0000313" key="3">
    <source>
        <dbReference type="Proteomes" id="UP000199600"/>
    </source>
</evidence>
<dbReference type="AlphaFoldDB" id="A0A1A8Y497"/>
<evidence type="ECO:0000259" key="1">
    <source>
        <dbReference type="Pfam" id="PF20283"/>
    </source>
</evidence>
<dbReference type="RefSeq" id="WP_186412747.1">
    <property type="nucleotide sequence ID" value="NZ_FLQY01000400.1"/>
</dbReference>
<name>A0A1A8Y497_9RHOO</name>
<proteinExistence type="predicted"/>
<dbReference type="Proteomes" id="UP000199600">
    <property type="component" value="Unassembled WGS sequence"/>
</dbReference>
<protein>
    <recommendedName>
        <fullName evidence="1">ABC-three component systems C-terminal domain-containing protein</fullName>
    </recommendedName>
</protein>
<dbReference type="InterPro" id="IPR046913">
    <property type="entry name" value="ABC-3C_CTD7"/>
</dbReference>
<sequence length="398" mass="44949">MTTFSAGPQALGYFYQARVALSLLLESPDEARLRVEALDDIEISDAVSAGSLSLIQLKHHTGDAALTDASPDLWKSLRVWSEQAKSAKFALDNVKIVLFTTATIPAGSLASLLGHMKRDVNEAEKKLLEVASKSDNASLKKAFDAFKGLTDAQRKALLATVYIVGSHPDISGTKKKIDQQLRLAVRAEHLAPFAERVEGWWTDKVILHLLAKNPRYAGGITGFELHEYVASVAETFHDGSLPIDYDGLDMTDDEVDANRSRQYVKQLETINASARVIRKAIFDYHRAYNQRHRWLRDSLIFPEEMEKYEERLCDEWERYFDHNFSFVDETDNQALITVGKAILRWAELECNLRIRPRVEAEFVRRGSFHILADKIPPDICWHPKFADLMTQAMTAAAT</sequence>
<organism evidence="2 3">
    <name type="scientific">Candidatus Propionivibrio aalborgensis</name>
    <dbReference type="NCBI Taxonomy" id="1860101"/>
    <lineage>
        <taxon>Bacteria</taxon>
        <taxon>Pseudomonadati</taxon>
        <taxon>Pseudomonadota</taxon>
        <taxon>Betaproteobacteria</taxon>
        <taxon>Rhodocyclales</taxon>
        <taxon>Rhodocyclaceae</taxon>
        <taxon>Propionivibrio</taxon>
    </lineage>
</organism>
<dbReference type="Pfam" id="PF20283">
    <property type="entry name" value="CTD7"/>
    <property type="match status" value="1"/>
</dbReference>
<accession>A0A1A8Y497</accession>
<evidence type="ECO:0000313" key="2">
    <source>
        <dbReference type="EMBL" id="SBT11208.1"/>
    </source>
</evidence>